<dbReference type="EMBL" id="CACRXK020041990">
    <property type="protein sequence ID" value="CAB4045794.1"/>
    <property type="molecule type" value="Genomic_DNA"/>
</dbReference>
<organism evidence="1 2">
    <name type="scientific">Paramuricea clavata</name>
    <name type="common">Red gorgonian</name>
    <name type="synonym">Violescent sea-whip</name>
    <dbReference type="NCBI Taxonomy" id="317549"/>
    <lineage>
        <taxon>Eukaryota</taxon>
        <taxon>Metazoa</taxon>
        <taxon>Cnidaria</taxon>
        <taxon>Anthozoa</taxon>
        <taxon>Octocorallia</taxon>
        <taxon>Malacalcyonacea</taxon>
        <taxon>Plexauridae</taxon>
        <taxon>Paramuricea</taxon>
    </lineage>
</organism>
<evidence type="ECO:0000313" key="1">
    <source>
        <dbReference type="EMBL" id="CAB4045794.1"/>
    </source>
</evidence>
<dbReference type="Proteomes" id="UP001152795">
    <property type="component" value="Unassembled WGS sequence"/>
</dbReference>
<keyword evidence="2" id="KW-1185">Reference proteome</keyword>
<accession>A0A6S7KSE1</accession>
<sequence>NVTYTDVLPCPLISDHGRPYVTVNAHVIRYVPRYKYLRNEKRFLESVFVKDFSKLPFQLVYAFDNPDDQHAGHR</sequence>
<dbReference type="AlphaFoldDB" id="A0A6S7KSE1"/>
<feature type="non-terminal residue" evidence="1">
    <location>
        <position position="1"/>
    </location>
</feature>
<comment type="caution">
    <text evidence="1">The sequence shown here is derived from an EMBL/GenBank/DDBJ whole genome shotgun (WGS) entry which is preliminary data.</text>
</comment>
<protein>
    <submittedName>
        <fullName evidence="1">Uncharacterized protein</fullName>
    </submittedName>
</protein>
<evidence type="ECO:0000313" key="2">
    <source>
        <dbReference type="Proteomes" id="UP001152795"/>
    </source>
</evidence>
<name>A0A6S7KSE1_PARCT</name>
<reference evidence="1" key="1">
    <citation type="submission" date="2020-04" db="EMBL/GenBank/DDBJ databases">
        <authorList>
            <person name="Alioto T."/>
            <person name="Alioto T."/>
            <person name="Gomez Garrido J."/>
        </authorList>
    </citation>
    <scope>NUCLEOTIDE SEQUENCE</scope>
    <source>
        <strain evidence="1">A484AB</strain>
    </source>
</reference>
<dbReference type="OrthoDB" id="445826at2759"/>
<proteinExistence type="predicted"/>
<gene>
    <name evidence="1" type="ORF">PACLA_8A046249</name>
</gene>